<accession>A0AAJ2U4Y4</accession>
<dbReference type="InterPro" id="IPR001296">
    <property type="entry name" value="Glyco_trans_1"/>
</dbReference>
<name>A0AAJ2U4Y4_ALKPS</name>
<keyword evidence="2" id="KW-0808">Transferase</keyword>
<dbReference type="PANTHER" id="PTHR12526:SF630">
    <property type="entry name" value="GLYCOSYLTRANSFERASE"/>
    <property type="match status" value="1"/>
</dbReference>
<dbReference type="CDD" id="cd03811">
    <property type="entry name" value="GT4_GT28_WabH-like"/>
    <property type="match status" value="1"/>
</dbReference>
<sequence length="120" mass="13613">AMGRLTPEKGQDNLIKAFAKFNQGYRNSKLYILGEGPLRKDLSDLIQELNLEEDVFLVGQVDNPFYIMDKCNCFVLSSHYEGQPMVLLETMTLGMHIITTDIVANRTVLEQGRYGLLVEN</sequence>
<dbReference type="EC" id="2.4.-.-" evidence="2"/>
<gene>
    <name evidence="2" type="ORF">RYX45_20540</name>
</gene>
<dbReference type="GO" id="GO:0016757">
    <property type="term" value="F:glycosyltransferase activity"/>
    <property type="evidence" value="ECO:0007669"/>
    <property type="project" value="UniProtKB-KW"/>
</dbReference>
<dbReference type="EMBL" id="JAWJAY010000185">
    <property type="protein sequence ID" value="MDV2887565.1"/>
    <property type="molecule type" value="Genomic_DNA"/>
</dbReference>
<dbReference type="RefSeq" id="WP_323467799.1">
    <property type="nucleotide sequence ID" value="NZ_JAWJAY010000185.1"/>
</dbReference>
<protein>
    <submittedName>
        <fullName evidence="2">Glycosyltransferase</fullName>
        <ecNumber evidence="2">2.4.-.-</ecNumber>
    </submittedName>
</protein>
<dbReference type="Proteomes" id="UP001285636">
    <property type="component" value="Unassembled WGS sequence"/>
</dbReference>
<dbReference type="Gene3D" id="3.40.50.2000">
    <property type="entry name" value="Glycogen Phosphorylase B"/>
    <property type="match status" value="1"/>
</dbReference>
<evidence type="ECO:0000313" key="2">
    <source>
        <dbReference type="EMBL" id="MDV2887565.1"/>
    </source>
</evidence>
<evidence type="ECO:0000313" key="3">
    <source>
        <dbReference type="Proteomes" id="UP001285636"/>
    </source>
</evidence>
<comment type="caution">
    <text evidence="2">The sequence shown here is derived from an EMBL/GenBank/DDBJ whole genome shotgun (WGS) entry which is preliminary data.</text>
</comment>
<dbReference type="Pfam" id="PF00534">
    <property type="entry name" value="Glycos_transf_1"/>
    <property type="match status" value="1"/>
</dbReference>
<feature type="domain" description="Glycosyl transferase family 1" evidence="1">
    <location>
        <begin position="2"/>
        <end position="119"/>
    </location>
</feature>
<dbReference type="PANTHER" id="PTHR12526">
    <property type="entry name" value="GLYCOSYLTRANSFERASE"/>
    <property type="match status" value="1"/>
</dbReference>
<feature type="non-terminal residue" evidence="2">
    <location>
        <position position="1"/>
    </location>
</feature>
<reference evidence="2" key="1">
    <citation type="submission" date="2023-10" db="EMBL/GenBank/DDBJ databases">
        <title>Screening of Alkalihalophilus pseudofirmusBZ-TG-HK211 and Its Alleviation of Salt Stress on Rapeseed Growth.</title>
        <authorList>
            <person name="Zhao B."/>
            <person name="Guo T."/>
        </authorList>
    </citation>
    <scope>NUCLEOTIDE SEQUENCE</scope>
    <source>
        <strain evidence="2">BZ-TG-HK211</strain>
    </source>
</reference>
<dbReference type="AlphaFoldDB" id="A0AAJ2U4Y4"/>
<feature type="non-terminal residue" evidence="2">
    <location>
        <position position="120"/>
    </location>
</feature>
<organism evidence="2 3">
    <name type="scientific">Alkalihalophilus pseudofirmus</name>
    <name type="common">Bacillus pseudofirmus</name>
    <dbReference type="NCBI Taxonomy" id="79885"/>
    <lineage>
        <taxon>Bacteria</taxon>
        <taxon>Bacillati</taxon>
        <taxon>Bacillota</taxon>
        <taxon>Bacilli</taxon>
        <taxon>Bacillales</taxon>
        <taxon>Bacillaceae</taxon>
        <taxon>Alkalihalophilus</taxon>
    </lineage>
</organism>
<keyword evidence="2" id="KW-0328">Glycosyltransferase</keyword>
<dbReference type="SUPFAM" id="SSF53756">
    <property type="entry name" value="UDP-Glycosyltransferase/glycogen phosphorylase"/>
    <property type="match status" value="1"/>
</dbReference>
<evidence type="ECO:0000259" key="1">
    <source>
        <dbReference type="Pfam" id="PF00534"/>
    </source>
</evidence>
<proteinExistence type="predicted"/>